<comment type="caution">
    <text evidence="2">The sequence shown here is derived from an EMBL/GenBank/DDBJ whole genome shotgun (WGS) entry which is preliminary data.</text>
</comment>
<keyword evidence="3" id="KW-1185">Reference proteome</keyword>
<proteinExistence type="predicted"/>
<accession>A0A085WLI4</accession>
<feature type="region of interest" description="Disordered" evidence="1">
    <location>
        <begin position="168"/>
        <end position="206"/>
    </location>
</feature>
<protein>
    <submittedName>
        <fullName evidence="2">Uncharacterized protein</fullName>
    </submittedName>
</protein>
<dbReference type="Proteomes" id="UP000028725">
    <property type="component" value="Unassembled WGS sequence"/>
</dbReference>
<evidence type="ECO:0000313" key="2">
    <source>
        <dbReference type="EMBL" id="KFE68547.1"/>
    </source>
</evidence>
<feature type="compositionally biased region" description="Pro residues" evidence="1">
    <location>
        <begin position="416"/>
        <end position="438"/>
    </location>
</feature>
<dbReference type="EMBL" id="JMCB01000006">
    <property type="protein sequence ID" value="KFE68547.1"/>
    <property type="molecule type" value="Genomic_DNA"/>
</dbReference>
<evidence type="ECO:0000313" key="3">
    <source>
        <dbReference type="Proteomes" id="UP000028725"/>
    </source>
</evidence>
<feature type="region of interest" description="Disordered" evidence="1">
    <location>
        <begin position="397"/>
        <end position="445"/>
    </location>
</feature>
<dbReference type="AlphaFoldDB" id="A0A085WLI4"/>
<evidence type="ECO:0000256" key="1">
    <source>
        <dbReference type="SAM" id="MobiDB-lite"/>
    </source>
</evidence>
<name>A0A085WLI4_9BACT</name>
<sequence length="580" mass="62021">MLLAALAAPGAQASEKTSQMRAVVGAGVSQGTALGDPWAPRTSYSVSLWGLWEAGQGVGARVTLLPPATSAGAWELSTDAVARFTGEGPLYFKALGGTAVTSRPWWPPRLRAGGEAGVHAIRGSIGLEVGVAGVYSFPPSRFAQGEGVVSLGVSLLFGFGAPSRTPALAPPRREWAQQSAHSPQGAVPPREPGPSSEAEPRPAGLAPAASQVALTAFAERDVIQRILLLQKPGAVQAWWNSGPWEDLAHWSHPLSEWEHKYAEAMSAETVPEALRMWPLVTPQRLTPAQREDMERRLGTGAAAAQGYAHWENRRRIVKHYVMTHPATLQALLGAYGLARDSNPLHFALERGWQMGSGQEMFTGQEMSPLGAAQEFFTALAVGVAAGKLMTATRPVPGWGVPEPVEPVRPGKAEASPAPPRVTAPAPEPVPRPAPPAPGPGTLAPSPELVQVLTGKNPTPQVPAGPRLRQDLTVKPKVPDLLPRGRPISPSARQNAQLQEDIKYLEDVLLAENIRVNQQQVTLANGQRVGINRPDLQFDYKGQRYHVEYDSLTSGRGPAHQSRLTNNDPNALIIRIIIPEE</sequence>
<reference evidence="2 3" key="1">
    <citation type="submission" date="2014-04" db="EMBL/GenBank/DDBJ databases">
        <title>Genome assembly of Hyalangium minutum DSM 14724.</title>
        <authorList>
            <person name="Sharma G."/>
            <person name="Subramanian S."/>
        </authorList>
    </citation>
    <scope>NUCLEOTIDE SEQUENCE [LARGE SCALE GENOMIC DNA]</scope>
    <source>
        <strain evidence="2 3">DSM 14724</strain>
    </source>
</reference>
<organism evidence="2 3">
    <name type="scientific">Hyalangium minutum</name>
    <dbReference type="NCBI Taxonomy" id="394096"/>
    <lineage>
        <taxon>Bacteria</taxon>
        <taxon>Pseudomonadati</taxon>
        <taxon>Myxococcota</taxon>
        <taxon>Myxococcia</taxon>
        <taxon>Myxococcales</taxon>
        <taxon>Cystobacterineae</taxon>
        <taxon>Archangiaceae</taxon>
        <taxon>Hyalangium</taxon>
    </lineage>
</organism>
<gene>
    <name evidence="2" type="ORF">DB31_7784</name>
</gene>